<comment type="similarity">
    <text evidence="1 6">Belongs to the SbcD family.</text>
</comment>
<dbReference type="PANTHER" id="PTHR30337">
    <property type="entry name" value="COMPONENT OF ATP-DEPENDENT DSDNA EXONUCLEASE"/>
    <property type="match status" value="1"/>
</dbReference>
<proteinExistence type="inferred from homology"/>
<dbReference type="GO" id="GO:0006260">
    <property type="term" value="P:DNA replication"/>
    <property type="evidence" value="ECO:0007669"/>
    <property type="project" value="UniProtKB-KW"/>
</dbReference>
<evidence type="ECO:0000256" key="3">
    <source>
        <dbReference type="ARBA" id="ARBA00022722"/>
    </source>
</evidence>
<dbReference type="OrthoDB" id="9773856at2"/>
<accession>A0A7Z9E0C3</accession>
<dbReference type="InterPro" id="IPR041796">
    <property type="entry name" value="Mre11_N"/>
</dbReference>
<keyword evidence="3 6" id="KW-0540">Nuclease</keyword>
<evidence type="ECO:0000256" key="2">
    <source>
        <dbReference type="ARBA" id="ARBA00013365"/>
    </source>
</evidence>
<organism evidence="8 9">
    <name type="scientific">Planktothrix serta PCC 8927</name>
    <dbReference type="NCBI Taxonomy" id="671068"/>
    <lineage>
        <taxon>Bacteria</taxon>
        <taxon>Bacillati</taxon>
        <taxon>Cyanobacteriota</taxon>
        <taxon>Cyanophyceae</taxon>
        <taxon>Oscillatoriophycideae</taxon>
        <taxon>Oscillatoriales</taxon>
        <taxon>Microcoleaceae</taxon>
        <taxon>Planktothrix</taxon>
    </lineage>
</organism>
<dbReference type="CDD" id="cd00840">
    <property type="entry name" value="MPP_Mre11_N"/>
    <property type="match status" value="1"/>
</dbReference>
<dbReference type="RefSeq" id="WP_083622469.1">
    <property type="nucleotide sequence ID" value="NZ_LR734871.1"/>
</dbReference>
<evidence type="ECO:0000259" key="7">
    <source>
        <dbReference type="Pfam" id="PF00149"/>
    </source>
</evidence>
<name>A0A7Z9E0C3_9CYAN</name>
<dbReference type="InterPro" id="IPR029052">
    <property type="entry name" value="Metallo-depent_PP-like"/>
</dbReference>
<dbReference type="GO" id="GO:0004519">
    <property type="term" value="F:endonuclease activity"/>
    <property type="evidence" value="ECO:0007669"/>
    <property type="project" value="UniProtKB-KW"/>
</dbReference>
<protein>
    <recommendedName>
        <fullName evidence="2 6">Nuclease SbcCD subunit D</fullName>
    </recommendedName>
</protein>
<comment type="caution">
    <text evidence="8">The sequence shown here is derived from an EMBL/GenBank/DDBJ whole genome shotgun (WGS) entry which is preliminary data.</text>
</comment>
<gene>
    <name evidence="6" type="primary">sbcD</name>
    <name evidence="8" type="ORF">PL8927_630053</name>
</gene>
<keyword evidence="4 6" id="KW-0378">Hydrolase</keyword>
<dbReference type="InterPro" id="IPR050535">
    <property type="entry name" value="DNA_Repair-Maintenance_Comp"/>
</dbReference>
<keyword evidence="6" id="KW-0255">Endonuclease</keyword>
<keyword evidence="6" id="KW-0235">DNA replication</keyword>
<dbReference type="GO" id="GO:0008408">
    <property type="term" value="F:3'-5' exonuclease activity"/>
    <property type="evidence" value="ECO:0007669"/>
    <property type="project" value="InterPro"/>
</dbReference>
<evidence type="ECO:0000256" key="5">
    <source>
        <dbReference type="ARBA" id="ARBA00022839"/>
    </source>
</evidence>
<keyword evidence="6" id="KW-0233">DNA recombination</keyword>
<comment type="function">
    <text evidence="6">SbcCD cleaves DNA hairpin structures. These structures can inhibit DNA replication and are intermediates in certain DNA recombination reactions. The complex acts as a 3'-&gt;5' double strand exonuclease that can open hairpins. It also has a 5' single-strand endonuclease activity.</text>
</comment>
<sequence length="407" mass="44987">MVKILHLSDIHLGSSFSHGRINPETGLNTRLEDFKATLGRCIDRAIAEPVDLVLFGGDAFPDATPAPYVKQAFAAQFRRLVDAEIPTVLLVGNHDQHSQGQGGASLGIYRTLGVPGFVVGDSLETHTISTRNGAIQVITLPWLTRSTLLTRPETEGLSLEAVNQLLIDRLTVALEGEIRRLNPELPTVLLGHLMADKANLGAERFLAVGKGFNIPLSLLTRSCFEYVALGHVHKHQNLNRTNDPPVIYPGSIERVDFSEEKEDKGFVLIEIEKGQVKWEFCVLPVRAFCTIKVDLSKTDDPQQILIKAIQKHQIQEAVVRLIYQLRSDQLDLINTAELHQLLSSAHTYTIQPELVSQLARPRLPELDGGSSIDPLEALKTYLTSREDLGLIQSEMMEAAQLLLAGEK</sequence>
<dbReference type="AlphaFoldDB" id="A0A7Z9E0C3"/>
<evidence type="ECO:0000256" key="6">
    <source>
        <dbReference type="RuleBase" id="RU363069"/>
    </source>
</evidence>
<evidence type="ECO:0000256" key="4">
    <source>
        <dbReference type="ARBA" id="ARBA00022801"/>
    </source>
</evidence>
<keyword evidence="5 6" id="KW-0269">Exonuclease</keyword>
<dbReference type="PANTHER" id="PTHR30337:SF0">
    <property type="entry name" value="NUCLEASE SBCCD SUBUNIT D"/>
    <property type="match status" value="1"/>
</dbReference>
<dbReference type="GO" id="GO:0006310">
    <property type="term" value="P:DNA recombination"/>
    <property type="evidence" value="ECO:0007669"/>
    <property type="project" value="UniProtKB-KW"/>
</dbReference>
<dbReference type="Gene3D" id="3.60.21.10">
    <property type="match status" value="1"/>
</dbReference>
<feature type="domain" description="Calcineurin-like phosphoesterase" evidence="7">
    <location>
        <begin position="3"/>
        <end position="234"/>
    </location>
</feature>
<dbReference type="InterPro" id="IPR004593">
    <property type="entry name" value="SbcD"/>
</dbReference>
<reference evidence="8" key="1">
    <citation type="submission" date="2019-10" db="EMBL/GenBank/DDBJ databases">
        <authorList>
            <consortium name="Genoscope - CEA"/>
            <person name="William W."/>
        </authorList>
    </citation>
    <scope>NUCLEOTIDE SEQUENCE [LARGE SCALE GENOMIC DNA]</scope>
    <source>
        <strain evidence="8">BBR_PRJEB10992</strain>
    </source>
</reference>
<dbReference type="SUPFAM" id="SSF56300">
    <property type="entry name" value="Metallo-dependent phosphatases"/>
    <property type="match status" value="1"/>
</dbReference>
<dbReference type="NCBIfam" id="TIGR00619">
    <property type="entry name" value="sbcd"/>
    <property type="match status" value="1"/>
</dbReference>
<evidence type="ECO:0000313" key="8">
    <source>
        <dbReference type="EMBL" id="VXD19471.1"/>
    </source>
</evidence>
<comment type="subunit">
    <text evidence="6">Heterodimer of SbcC and SbcD.</text>
</comment>
<dbReference type="InterPro" id="IPR004843">
    <property type="entry name" value="Calcineurin-like_PHP"/>
</dbReference>
<evidence type="ECO:0000313" key="9">
    <source>
        <dbReference type="Proteomes" id="UP000184550"/>
    </source>
</evidence>
<keyword evidence="9" id="KW-1185">Reference proteome</keyword>
<evidence type="ECO:0000256" key="1">
    <source>
        <dbReference type="ARBA" id="ARBA00010555"/>
    </source>
</evidence>
<dbReference type="Pfam" id="PF00149">
    <property type="entry name" value="Metallophos"/>
    <property type="match status" value="1"/>
</dbReference>
<dbReference type="Proteomes" id="UP000184550">
    <property type="component" value="Unassembled WGS sequence"/>
</dbReference>
<dbReference type="EMBL" id="CZCU02000139">
    <property type="protein sequence ID" value="VXD19471.1"/>
    <property type="molecule type" value="Genomic_DNA"/>
</dbReference>